<dbReference type="EMBL" id="CP029145">
    <property type="protein sequence ID" value="AWM32414.1"/>
    <property type="molecule type" value="Genomic_DNA"/>
</dbReference>
<evidence type="ECO:0000259" key="1">
    <source>
        <dbReference type="PROSITE" id="PS50994"/>
    </source>
</evidence>
<dbReference type="Proteomes" id="UP000245999">
    <property type="component" value="Chromosome"/>
</dbReference>
<gene>
    <name evidence="2" type="ORF">DDQ68_06190</name>
</gene>
<dbReference type="GO" id="GO:0003676">
    <property type="term" value="F:nucleic acid binding"/>
    <property type="evidence" value="ECO:0007669"/>
    <property type="project" value="InterPro"/>
</dbReference>
<evidence type="ECO:0000313" key="2">
    <source>
        <dbReference type="EMBL" id="AWM32414.1"/>
    </source>
</evidence>
<sequence length="87" mass="9680">MTRILIAIDRTSKVAFAELPPRATRMIAAGFLRQVLNKLPCKAHKVLTDNGVKFTAQPHQVLPGGHRFDRVCAGYGVEHRRTKPAHP</sequence>
<dbReference type="SUPFAM" id="SSF53098">
    <property type="entry name" value="Ribonuclease H-like"/>
    <property type="match status" value="1"/>
</dbReference>
<feature type="domain" description="Integrase catalytic" evidence="1">
    <location>
        <begin position="1"/>
        <end position="87"/>
    </location>
</feature>
<name>A0A2Z3GSS4_9BACT</name>
<dbReference type="AlphaFoldDB" id="A0A2Z3GSS4"/>
<protein>
    <recommendedName>
        <fullName evidence="1">Integrase catalytic domain-containing protein</fullName>
    </recommendedName>
</protein>
<dbReference type="InterPro" id="IPR012337">
    <property type="entry name" value="RNaseH-like_sf"/>
</dbReference>
<dbReference type="KEGG" id="hnv:DDQ68_06190"/>
<dbReference type="GO" id="GO:0015074">
    <property type="term" value="P:DNA integration"/>
    <property type="evidence" value="ECO:0007669"/>
    <property type="project" value="InterPro"/>
</dbReference>
<dbReference type="Gene3D" id="3.30.420.10">
    <property type="entry name" value="Ribonuclease H-like superfamily/Ribonuclease H"/>
    <property type="match status" value="1"/>
</dbReference>
<reference evidence="3" key="1">
    <citation type="submission" date="2018-04" db="EMBL/GenBank/DDBJ databases">
        <title>Complete genome of Antarctic heterotrophic bacterium Hymenobacter nivis.</title>
        <authorList>
            <person name="Terashima M."/>
        </authorList>
    </citation>
    <scope>NUCLEOTIDE SEQUENCE [LARGE SCALE GENOMIC DNA]</scope>
    <source>
        <strain evidence="3">NBRC 111535</strain>
    </source>
</reference>
<dbReference type="InterPro" id="IPR001584">
    <property type="entry name" value="Integrase_cat-core"/>
</dbReference>
<evidence type="ECO:0000313" key="3">
    <source>
        <dbReference type="Proteomes" id="UP000245999"/>
    </source>
</evidence>
<dbReference type="InterPro" id="IPR036397">
    <property type="entry name" value="RNaseH_sf"/>
</dbReference>
<dbReference type="OrthoDB" id="930609at2"/>
<dbReference type="PROSITE" id="PS50994">
    <property type="entry name" value="INTEGRASE"/>
    <property type="match status" value="1"/>
</dbReference>
<accession>A0A2Z3GSS4</accession>
<organism evidence="2 3">
    <name type="scientific">Hymenobacter nivis</name>
    <dbReference type="NCBI Taxonomy" id="1850093"/>
    <lineage>
        <taxon>Bacteria</taxon>
        <taxon>Pseudomonadati</taxon>
        <taxon>Bacteroidota</taxon>
        <taxon>Cytophagia</taxon>
        <taxon>Cytophagales</taxon>
        <taxon>Hymenobacteraceae</taxon>
        <taxon>Hymenobacter</taxon>
    </lineage>
</organism>
<proteinExistence type="predicted"/>
<keyword evidence="3" id="KW-1185">Reference proteome</keyword>